<organism evidence="2 3">
    <name type="scientific">Nesidiocoris tenuis</name>
    <dbReference type="NCBI Taxonomy" id="355587"/>
    <lineage>
        <taxon>Eukaryota</taxon>
        <taxon>Metazoa</taxon>
        <taxon>Ecdysozoa</taxon>
        <taxon>Arthropoda</taxon>
        <taxon>Hexapoda</taxon>
        <taxon>Insecta</taxon>
        <taxon>Pterygota</taxon>
        <taxon>Neoptera</taxon>
        <taxon>Paraneoptera</taxon>
        <taxon>Hemiptera</taxon>
        <taxon>Heteroptera</taxon>
        <taxon>Panheteroptera</taxon>
        <taxon>Cimicomorpha</taxon>
        <taxon>Miridae</taxon>
        <taxon>Dicyphina</taxon>
        <taxon>Nesidiocoris</taxon>
    </lineage>
</organism>
<feature type="region of interest" description="Disordered" evidence="1">
    <location>
        <begin position="28"/>
        <end position="52"/>
    </location>
</feature>
<reference evidence="2 3" key="1">
    <citation type="submission" date="2023-09" db="EMBL/GenBank/DDBJ databases">
        <title>Nesidiocoris tenuis whole genome shotgun sequence.</title>
        <authorList>
            <person name="Shibata T."/>
            <person name="Shimoda M."/>
            <person name="Kobayashi T."/>
            <person name="Uehara T."/>
        </authorList>
    </citation>
    <scope>NUCLEOTIDE SEQUENCE [LARGE SCALE GENOMIC DNA]</scope>
    <source>
        <strain evidence="2 3">Japan</strain>
    </source>
</reference>
<keyword evidence="3" id="KW-1185">Reference proteome</keyword>
<protein>
    <submittedName>
        <fullName evidence="2">Uncharacterized protein</fullName>
    </submittedName>
</protein>
<dbReference type="Proteomes" id="UP001307889">
    <property type="component" value="Chromosome 4"/>
</dbReference>
<dbReference type="EMBL" id="AP028912">
    <property type="protein sequence ID" value="BES93831.1"/>
    <property type="molecule type" value="Genomic_DNA"/>
</dbReference>
<name>A0ABN7ANM6_9HEMI</name>
<accession>A0ABN7ANM6</accession>
<evidence type="ECO:0000313" key="2">
    <source>
        <dbReference type="EMBL" id="BES93831.1"/>
    </source>
</evidence>
<sequence>MIFSRGQKRSFPKAYSDIICLTWPSAEESKRRECNKESAPKEKVGGKVGEKSERKKWKRRAFICGGFRSFEGRTKRTMDPGLSFAVNAVDRLIFRFRESAT</sequence>
<evidence type="ECO:0000313" key="3">
    <source>
        <dbReference type="Proteomes" id="UP001307889"/>
    </source>
</evidence>
<gene>
    <name evidence="2" type="ORF">NTJ_06640</name>
</gene>
<evidence type="ECO:0000256" key="1">
    <source>
        <dbReference type="SAM" id="MobiDB-lite"/>
    </source>
</evidence>
<proteinExistence type="predicted"/>